<comment type="caution">
    <text evidence="1">The sequence shown here is derived from an EMBL/GenBank/DDBJ whole genome shotgun (WGS) entry which is preliminary data.</text>
</comment>
<accession>A0ABD0M9I8</accession>
<dbReference type="EMBL" id="JACVVK020000003">
    <property type="protein sequence ID" value="KAK7508047.1"/>
    <property type="molecule type" value="Genomic_DNA"/>
</dbReference>
<dbReference type="Proteomes" id="UP001519460">
    <property type="component" value="Unassembled WGS sequence"/>
</dbReference>
<gene>
    <name evidence="1" type="ORF">BaRGS_00001012</name>
</gene>
<name>A0ABD0M9I8_9CAEN</name>
<reference evidence="1 2" key="1">
    <citation type="journal article" date="2023" name="Sci. Data">
        <title>Genome assembly of the Korean intertidal mud-creeper Batillaria attramentaria.</title>
        <authorList>
            <person name="Patra A.K."/>
            <person name="Ho P.T."/>
            <person name="Jun S."/>
            <person name="Lee S.J."/>
            <person name="Kim Y."/>
            <person name="Won Y.J."/>
        </authorList>
    </citation>
    <scope>NUCLEOTIDE SEQUENCE [LARGE SCALE GENOMIC DNA]</scope>
    <source>
        <strain evidence="1">Wonlab-2016</strain>
    </source>
</reference>
<organism evidence="1 2">
    <name type="scientific">Batillaria attramentaria</name>
    <dbReference type="NCBI Taxonomy" id="370345"/>
    <lineage>
        <taxon>Eukaryota</taxon>
        <taxon>Metazoa</taxon>
        <taxon>Spiralia</taxon>
        <taxon>Lophotrochozoa</taxon>
        <taxon>Mollusca</taxon>
        <taxon>Gastropoda</taxon>
        <taxon>Caenogastropoda</taxon>
        <taxon>Sorbeoconcha</taxon>
        <taxon>Cerithioidea</taxon>
        <taxon>Batillariidae</taxon>
        <taxon>Batillaria</taxon>
    </lineage>
</organism>
<evidence type="ECO:0000313" key="2">
    <source>
        <dbReference type="Proteomes" id="UP001519460"/>
    </source>
</evidence>
<proteinExistence type="predicted"/>
<evidence type="ECO:0000313" key="1">
    <source>
        <dbReference type="EMBL" id="KAK7508047.1"/>
    </source>
</evidence>
<protein>
    <submittedName>
        <fullName evidence="1">Uncharacterized protein</fullName>
    </submittedName>
</protein>
<dbReference type="AlphaFoldDB" id="A0ABD0M9I8"/>
<sequence>MFTFVSPESDCAPQSQQISGTFSYLNEFFAIPDLFKEKGFLHQARLPHSISKMWSNDFYKTSDTPVHFAPPSVM</sequence>
<keyword evidence="2" id="KW-1185">Reference proteome</keyword>